<dbReference type="SUPFAM" id="SSF52540">
    <property type="entry name" value="P-loop containing nucleoside triphosphate hydrolases"/>
    <property type="match status" value="1"/>
</dbReference>
<reference evidence="2" key="1">
    <citation type="journal article" date="2020" name="bioRxiv">
        <title>A rank-normalized archaeal taxonomy based on genome phylogeny resolves widespread incomplete and uneven classifications.</title>
        <authorList>
            <person name="Rinke C."/>
            <person name="Chuvochina M."/>
            <person name="Mussig A.J."/>
            <person name="Chaumeil P.-A."/>
            <person name="Waite D.W."/>
            <person name="Whitman W.B."/>
            <person name="Parks D.H."/>
            <person name="Hugenholtz P."/>
        </authorList>
    </citation>
    <scope>NUCLEOTIDE SEQUENCE</scope>
    <source>
        <strain evidence="2">UBA8839</strain>
    </source>
</reference>
<dbReference type="Proteomes" id="UP000651120">
    <property type="component" value="Unassembled WGS sequence"/>
</dbReference>
<dbReference type="GeneID" id="1464842"/>
<dbReference type="Gene3D" id="3.40.50.300">
    <property type="entry name" value="P-loop containing nucleotide triphosphate hydrolases"/>
    <property type="match status" value="1"/>
</dbReference>
<sequence length="298" mass="33634">MEIKINLPGRLEVELELAPVTLLLGPPKSGKTTLLRLIYDAFYLKREGRVPKDLILITQTIKRAEEWTLLQAKRGNEELEVHCSKEECTAVGSLSLNTLFFPNEVETIVKHHFVPPYEPYYSFNQLLNLLEIRFTRKPKCPLVVETEYKVVPTGLKLSEELDGDLIDIIHSSTAVVKLGVLLAAMNRGLLDDYDIILIDDAEAGLHPMAKALMAYLIHRLASCGKYVIASTHDVFFVDMIARPRRMSELVKGISVEADSVLYVIKDRKAERYSPLTAYIETYTETIAAIYGVKIIKIS</sequence>
<dbReference type="SMART" id="SM00382">
    <property type="entry name" value="AAA"/>
    <property type="match status" value="1"/>
</dbReference>
<dbReference type="EMBL" id="DUJP01000018">
    <property type="protein sequence ID" value="HII46679.1"/>
    <property type="molecule type" value="Genomic_DNA"/>
</dbReference>
<evidence type="ECO:0000259" key="1">
    <source>
        <dbReference type="SMART" id="SM00382"/>
    </source>
</evidence>
<evidence type="ECO:0000313" key="2">
    <source>
        <dbReference type="EMBL" id="HII46679.1"/>
    </source>
</evidence>
<proteinExistence type="predicted"/>
<comment type="caution">
    <text evidence="2">The sequence shown here is derived from an EMBL/GenBank/DDBJ whole genome shotgun (WGS) entry which is preliminary data.</text>
</comment>
<gene>
    <name evidence="2" type="ORF">HA333_04300</name>
</gene>
<protein>
    <recommendedName>
        <fullName evidence="1">AAA+ ATPase domain-containing protein</fullName>
    </recommendedName>
</protein>
<dbReference type="AlphaFoldDB" id="A0A832SZU5"/>
<organism evidence="2 3">
    <name type="scientific">Pyrobaculum aerophilum</name>
    <dbReference type="NCBI Taxonomy" id="13773"/>
    <lineage>
        <taxon>Archaea</taxon>
        <taxon>Thermoproteota</taxon>
        <taxon>Thermoprotei</taxon>
        <taxon>Thermoproteales</taxon>
        <taxon>Thermoproteaceae</taxon>
        <taxon>Pyrobaculum</taxon>
    </lineage>
</organism>
<name>A0A832SZU5_9CREN</name>
<dbReference type="InterPro" id="IPR003593">
    <property type="entry name" value="AAA+_ATPase"/>
</dbReference>
<feature type="domain" description="AAA+ ATPase" evidence="1">
    <location>
        <begin position="17"/>
        <end position="254"/>
    </location>
</feature>
<dbReference type="InterPro" id="IPR027417">
    <property type="entry name" value="P-loop_NTPase"/>
</dbReference>
<evidence type="ECO:0000313" key="3">
    <source>
        <dbReference type="Proteomes" id="UP000651120"/>
    </source>
</evidence>
<accession>A0A832SZU5</accession>
<dbReference type="OMA" id="WIFHAGE"/>
<dbReference type="RefSeq" id="WP_011007096.1">
    <property type="nucleotide sequence ID" value="NZ_DAIOPL010000052.1"/>
</dbReference>